<dbReference type="InterPro" id="IPR005467">
    <property type="entry name" value="His_kinase_dom"/>
</dbReference>
<dbReference type="NCBIfam" id="TIGR00229">
    <property type="entry name" value="sensory_box"/>
    <property type="match status" value="8"/>
</dbReference>
<dbReference type="GO" id="GO:0000155">
    <property type="term" value="F:phosphorelay sensor kinase activity"/>
    <property type="evidence" value="ECO:0007669"/>
    <property type="project" value="InterPro"/>
</dbReference>
<dbReference type="InterPro" id="IPR001610">
    <property type="entry name" value="PAC"/>
</dbReference>
<evidence type="ECO:0000256" key="1">
    <source>
        <dbReference type="ARBA" id="ARBA00000085"/>
    </source>
</evidence>
<feature type="domain" description="PAS" evidence="8">
    <location>
        <begin position="394"/>
        <end position="440"/>
    </location>
</feature>
<evidence type="ECO:0000313" key="10">
    <source>
        <dbReference type="Proteomes" id="UP000651050"/>
    </source>
</evidence>
<dbReference type="Pfam" id="PF02518">
    <property type="entry name" value="HATPase_c"/>
    <property type="match status" value="1"/>
</dbReference>
<dbReference type="InterPro" id="IPR052162">
    <property type="entry name" value="Sensor_kinase/Photoreceptor"/>
</dbReference>
<dbReference type="InterPro" id="IPR004358">
    <property type="entry name" value="Sig_transdc_His_kin-like_C"/>
</dbReference>
<dbReference type="InterPro" id="IPR013767">
    <property type="entry name" value="PAS_fold"/>
</dbReference>
<dbReference type="SMART" id="SM00091">
    <property type="entry name" value="PAS"/>
    <property type="match status" value="8"/>
</dbReference>
<dbReference type="Proteomes" id="UP000651050">
    <property type="component" value="Unassembled WGS sequence"/>
</dbReference>
<dbReference type="InterPro" id="IPR000014">
    <property type="entry name" value="PAS"/>
</dbReference>
<dbReference type="Pfam" id="PF13188">
    <property type="entry name" value="PAS_8"/>
    <property type="match status" value="5"/>
</dbReference>
<dbReference type="SUPFAM" id="SSF55874">
    <property type="entry name" value="ATPase domain of HSP90 chaperone/DNA topoisomerase II/histidine kinase"/>
    <property type="match status" value="1"/>
</dbReference>
<comment type="catalytic activity">
    <reaction evidence="1">
        <text>ATP + protein L-histidine = ADP + protein N-phospho-L-histidine.</text>
        <dbReference type="EC" id="2.7.13.3"/>
    </reaction>
</comment>
<evidence type="ECO:0000256" key="3">
    <source>
        <dbReference type="ARBA" id="ARBA00012438"/>
    </source>
</evidence>
<dbReference type="RefSeq" id="WP_196986638.1">
    <property type="nucleotide sequence ID" value="NZ_JADWYS010000001.1"/>
</dbReference>
<dbReference type="InterPro" id="IPR035965">
    <property type="entry name" value="PAS-like_dom_sf"/>
</dbReference>
<organism evidence="9 10">
    <name type="scientific">Caenimonas aquaedulcis</name>
    <dbReference type="NCBI Taxonomy" id="2793270"/>
    <lineage>
        <taxon>Bacteria</taxon>
        <taxon>Pseudomonadati</taxon>
        <taxon>Pseudomonadota</taxon>
        <taxon>Betaproteobacteria</taxon>
        <taxon>Burkholderiales</taxon>
        <taxon>Comamonadaceae</taxon>
        <taxon>Caenimonas</taxon>
    </lineage>
</organism>
<evidence type="ECO:0000256" key="2">
    <source>
        <dbReference type="ARBA" id="ARBA00004429"/>
    </source>
</evidence>
<dbReference type="InterPro" id="IPR003661">
    <property type="entry name" value="HisK_dim/P_dom"/>
</dbReference>
<dbReference type="InterPro" id="IPR036890">
    <property type="entry name" value="HATPase_C_sf"/>
</dbReference>
<dbReference type="SMART" id="SM00387">
    <property type="entry name" value="HATPase_c"/>
    <property type="match status" value="1"/>
</dbReference>
<feature type="domain" description="PAS" evidence="8">
    <location>
        <begin position="643"/>
        <end position="689"/>
    </location>
</feature>
<dbReference type="Gene3D" id="3.30.450.20">
    <property type="entry name" value="PAS domain"/>
    <property type="match status" value="8"/>
</dbReference>
<dbReference type="GO" id="GO:0005886">
    <property type="term" value="C:plasma membrane"/>
    <property type="evidence" value="ECO:0007669"/>
    <property type="project" value="UniProtKB-SubCell"/>
</dbReference>
<dbReference type="InterPro" id="IPR036097">
    <property type="entry name" value="HisK_dim/P_sf"/>
</dbReference>
<dbReference type="PANTHER" id="PTHR43304:SF1">
    <property type="entry name" value="PAC DOMAIN-CONTAINING PROTEIN"/>
    <property type="match status" value="1"/>
</dbReference>
<dbReference type="InterPro" id="IPR003594">
    <property type="entry name" value="HATPase_dom"/>
</dbReference>
<feature type="domain" description="Histidine kinase" evidence="7">
    <location>
        <begin position="1043"/>
        <end position="1257"/>
    </location>
</feature>
<sequence length="1276" mass="141804">MESAGAKSTIHGCSPAESRLAHLEALIDHAAEGLVLLDVESFTYIHANETAASLLGVEREALIEQGPAALARASAFTLEAIRASCSEAVQRFPQSFTEIRKYTRTDGAQGWLEVRHRALQAAGKWAVAGALRDVTERVRGRARQQYLQAAMNQADDAIAVIDPETLAYLDVNEGAARLTGRPREVLMEQGPLGLRQALGIGGGEALLRSRYEAAILRHPEAETELIESTAPDGRPIVLEVSRRAVSIEGKWLILAVNRDVTQRHAAMHHLELLKAAIDEAADAVMVIDPQRLTLVDVNRAGCALYSMGREELLARPLMEIRNGFGLATSDELNELYREVIAAHPQPVTAVRPFHREGLPGVMVESKRRALQVDGRWLIVSVMRDVTERIESQQRLQQLQAAINQATDAISVIDPESLAYVHVNEAAARALGISREELMRRGPAQLGMGLSATVEQLRERYAKLIAIHPESTVETLHARPADGRPLVVEASRRAVQIDGRWLVLTMHRDITERHYAMQRLERLLAAMNETADAIVVIDPQAMSYEDVNEGAARLLGTTREAMIAMGPAALSRMSSGASPEHVQLRLQQAIDRYPDSIQGVHEFSRADGAVRVAEFRRRAVHVDGRWLVVQVAHDVTQRVAEQRRMQQLQAAINEASDAIFVIDLETMGYIDANEAAARFAGCSREELMRRGPLSVTQGMGLATTQASLRARAEALKARYPDELTETFQARNASGEWVMLEATQRAVRIDGTWLVLAMHRDITERHAASRRQQRLRAALNEAAEVIVVIDAKTGEYVDANEAAARVVGLSREELMKGGPLVYRQRMGMSSDAGEALRNYEDLIRRYPASVTDTYRGTPPGRPPVVIEATRRAVQIDGQWLILAVHRDITERHAAMQRLELLHAAIDQTADVIMVIDPATLTYVYVNRAIERVHGIPVEKMMEHGVMWARQQLEAGPATEDELRQRYDELIAAYPRPITILFNIRRRNGTAATLEVTRRAIRIEGRWLILNVSHDVTERVRAEQELNLHLEELARSNRDLEQFAYVASHDLSEPLRMVTSYIQLLERRYGPTLEPDAREFMGFIVGGAQRMKRLIDDLLLYSRAGRAGSQMRELQLDRALDEALANLDHVIREAGVTIERPEPLPQLACNKTGMTQLFQNLVGNAVKFRSGPAPVVRISAAREGEDWIVSVTDNGIGIEPQYFGRIFEIFQRLHARNTYEGTGIGLAICKKIVERHGGDIWVDSQPGQGTSFRFRLPAVAPASPVAAPRALPSPQRSQI</sequence>
<feature type="domain" description="PAS" evidence="8">
    <location>
        <begin position="769"/>
        <end position="813"/>
    </location>
</feature>
<keyword evidence="4" id="KW-0597">Phosphoprotein</keyword>
<evidence type="ECO:0000313" key="9">
    <source>
        <dbReference type="EMBL" id="MBG9388805.1"/>
    </source>
</evidence>
<dbReference type="Gene3D" id="1.10.287.130">
    <property type="match status" value="1"/>
</dbReference>
<dbReference type="PRINTS" id="PR00344">
    <property type="entry name" value="BCTRLSENSOR"/>
</dbReference>
<dbReference type="Pfam" id="PF08448">
    <property type="entry name" value="PAS_4"/>
    <property type="match status" value="1"/>
</dbReference>
<dbReference type="SMART" id="SM00086">
    <property type="entry name" value="PAC"/>
    <property type="match status" value="7"/>
</dbReference>
<accession>A0A931MI31</accession>
<keyword evidence="5" id="KW-0808">Transferase</keyword>
<reference evidence="9" key="1">
    <citation type="submission" date="2020-11" db="EMBL/GenBank/DDBJ databases">
        <title>Bacterial whole genome sequence for Caenimonas sp. DR4.4.</title>
        <authorList>
            <person name="Le V."/>
            <person name="Ko S.-R."/>
            <person name="Ahn C.-Y."/>
            <person name="Oh H.-M."/>
        </authorList>
    </citation>
    <scope>NUCLEOTIDE SEQUENCE</scope>
    <source>
        <strain evidence="9">DR4.4</strain>
    </source>
</reference>
<dbReference type="CDD" id="cd00082">
    <property type="entry name" value="HisKA"/>
    <property type="match status" value="1"/>
</dbReference>
<keyword evidence="6" id="KW-0418">Kinase</keyword>
<evidence type="ECO:0000256" key="4">
    <source>
        <dbReference type="ARBA" id="ARBA00022553"/>
    </source>
</evidence>
<dbReference type="SMART" id="SM00388">
    <property type="entry name" value="HisKA"/>
    <property type="match status" value="1"/>
</dbReference>
<keyword evidence="10" id="KW-1185">Reference proteome</keyword>
<dbReference type="PROSITE" id="PS50109">
    <property type="entry name" value="HIS_KIN"/>
    <property type="match status" value="1"/>
</dbReference>
<dbReference type="CDD" id="cd00130">
    <property type="entry name" value="PAS"/>
    <property type="match status" value="1"/>
</dbReference>
<evidence type="ECO:0000259" key="8">
    <source>
        <dbReference type="PROSITE" id="PS50112"/>
    </source>
</evidence>
<dbReference type="EMBL" id="JADWYS010000001">
    <property type="protein sequence ID" value="MBG9388805.1"/>
    <property type="molecule type" value="Genomic_DNA"/>
</dbReference>
<proteinExistence type="predicted"/>
<feature type="domain" description="PAS" evidence="8">
    <location>
        <begin position="19"/>
        <end position="65"/>
    </location>
</feature>
<comment type="caution">
    <text evidence="9">The sequence shown here is derived from an EMBL/GenBank/DDBJ whole genome shotgun (WGS) entry which is preliminary data.</text>
</comment>
<dbReference type="Pfam" id="PF00989">
    <property type="entry name" value="PAS"/>
    <property type="match status" value="1"/>
</dbReference>
<protein>
    <recommendedName>
        <fullName evidence="3">histidine kinase</fullName>
        <ecNumber evidence="3">2.7.13.3</ecNumber>
    </recommendedName>
</protein>
<evidence type="ECO:0000259" key="7">
    <source>
        <dbReference type="PROSITE" id="PS50109"/>
    </source>
</evidence>
<name>A0A931MI31_9BURK</name>
<evidence type="ECO:0000256" key="6">
    <source>
        <dbReference type="ARBA" id="ARBA00022777"/>
    </source>
</evidence>
<dbReference type="SUPFAM" id="SSF47384">
    <property type="entry name" value="Homodimeric domain of signal transducing histidine kinase"/>
    <property type="match status" value="1"/>
</dbReference>
<dbReference type="PROSITE" id="PS50112">
    <property type="entry name" value="PAS"/>
    <property type="match status" value="4"/>
</dbReference>
<gene>
    <name evidence="9" type="ORF">I5803_12300</name>
</gene>
<dbReference type="PANTHER" id="PTHR43304">
    <property type="entry name" value="PHYTOCHROME-LIKE PROTEIN CPH1"/>
    <property type="match status" value="1"/>
</dbReference>
<dbReference type="GO" id="GO:0006355">
    <property type="term" value="P:regulation of DNA-templated transcription"/>
    <property type="evidence" value="ECO:0007669"/>
    <property type="project" value="InterPro"/>
</dbReference>
<dbReference type="Pfam" id="PF13426">
    <property type="entry name" value="PAS_9"/>
    <property type="match status" value="1"/>
</dbReference>
<dbReference type="Gene3D" id="3.30.565.10">
    <property type="entry name" value="Histidine kinase-like ATPase, C-terminal domain"/>
    <property type="match status" value="1"/>
</dbReference>
<evidence type="ECO:0000256" key="5">
    <source>
        <dbReference type="ARBA" id="ARBA00022679"/>
    </source>
</evidence>
<dbReference type="FunFam" id="3.30.565.10:FF:000006">
    <property type="entry name" value="Sensor histidine kinase WalK"/>
    <property type="match status" value="1"/>
</dbReference>
<comment type="subcellular location">
    <subcellularLocation>
        <location evidence="2">Cell inner membrane</location>
        <topology evidence="2">Multi-pass membrane protein</topology>
    </subcellularLocation>
</comment>
<dbReference type="Pfam" id="PF00512">
    <property type="entry name" value="HisKA"/>
    <property type="match status" value="1"/>
</dbReference>
<dbReference type="SUPFAM" id="SSF55785">
    <property type="entry name" value="PYP-like sensor domain (PAS domain)"/>
    <property type="match status" value="8"/>
</dbReference>
<dbReference type="InterPro" id="IPR013656">
    <property type="entry name" value="PAS_4"/>
</dbReference>
<dbReference type="EC" id="2.7.13.3" evidence="3"/>
<dbReference type="AlphaFoldDB" id="A0A931MI31"/>